<feature type="transmembrane region" description="Helical" evidence="2">
    <location>
        <begin position="34"/>
        <end position="56"/>
    </location>
</feature>
<name>A0AA97CSF2_9ACTN</name>
<proteinExistence type="predicted"/>
<feature type="transmembrane region" description="Helical" evidence="2">
    <location>
        <begin position="62"/>
        <end position="83"/>
    </location>
</feature>
<dbReference type="EMBL" id="CP128986">
    <property type="protein sequence ID" value="WOC11474.1"/>
    <property type="molecule type" value="Genomic_DNA"/>
</dbReference>
<keyword evidence="2" id="KW-0812">Transmembrane</keyword>
<evidence type="ECO:0000256" key="1">
    <source>
        <dbReference type="SAM" id="MobiDB-lite"/>
    </source>
</evidence>
<dbReference type="RefSeq" id="WP_420040788.1">
    <property type="nucleotide sequence ID" value="NZ_CP128986.1"/>
</dbReference>
<accession>A0AA97CSF2</accession>
<reference evidence="3" key="1">
    <citation type="submission" date="2023-06" db="EMBL/GenBank/DDBJ databases">
        <title>Gordonia sp. nov. and Pseudochrobactrum sp. nov., two species isolated from the burying beetle Nicrophorus vespilloides.</title>
        <authorList>
            <person name="Poehlein A."/>
            <person name="Guzman J."/>
            <person name="Daniel R."/>
            <person name="Vilcinskas A."/>
        </authorList>
    </citation>
    <scope>NUCLEOTIDE SEQUENCE</scope>
    <source>
        <strain evidence="3">MP11Mi</strain>
    </source>
</reference>
<organism evidence="3">
    <name type="scientific">Gordonia sp. MP11Mi</name>
    <dbReference type="NCBI Taxonomy" id="3022769"/>
    <lineage>
        <taxon>Bacteria</taxon>
        <taxon>Bacillati</taxon>
        <taxon>Actinomycetota</taxon>
        <taxon>Actinomycetes</taxon>
        <taxon>Mycobacteriales</taxon>
        <taxon>Gordoniaceae</taxon>
        <taxon>Gordonia</taxon>
    </lineage>
</organism>
<dbReference type="AlphaFoldDB" id="A0AA97CSF2"/>
<protein>
    <submittedName>
        <fullName evidence="3">Uncharacterized protein</fullName>
    </submittedName>
</protein>
<evidence type="ECO:0000313" key="3">
    <source>
        <dbReference type="EMBL" id="WOC11474.1"/>
    </source>
</evidence>
<evidence type="ECO:0000256" key="2">
    <source>
        <dbReference type="SAM" id="Phobius"/>
    </source>
</evidence>
<feature type="compositionally biased region" description="Basic and acidic residues" evidence="1">
    <location>
        <begin position="204"/>
        <end position="214"/>
    </location>
</feature>
<feature type="region of interest" description="Disordered" evidence="1">
    <location>
        <begin position="190"/>
        <end position="214"/>
    </location>
</feature>
<keyword evidence="2" id="KW-1133">Transmembrane helix</keyword>
<keyword evidence="2" id="KW-0472">Membrane</keyword>
<sequence>MMAKDRRESLLDRTVEKLFVGSGSEVPFLIRHDWALPASIFGGCGAFVILVVIATLQGWAPVLMWIVIGIGAVSVLLMIPTYVQMFRATRGPLPALDRTPRTARVTLHADDGDGGQILLVEYRDDDGQGHDARLADVIHDSWEDRFAPGSRWQVYTFRDPALADSVVFLTEAHNDVWRNGWKLDGVRIGGESGPVKPGPGSPFLRDDSKWEFET</sequence>
<gene>
    <name evidence="3" type="ORF">MP11Mi_05450</name>
</gene>